<accession>A0A6A5T0Z4</accession>
<gene>
    <name evidence="2" type="ORF">EJ02DRAFT_431135</name>
</gene>
<sequence>MPSRRTHSQSAQQSIGDAVLAYHAVQPSQDPNAETLLSDIMSRLHTEPVSELDVQNIWWTFQYVSDWHEWLNAMLYNIVRFDVLNMAPTGGYIELFIETEMLMYHERGVQQLLEMYERYKYVVMVEASARSTGPVRRVLCRAAYAGDQQHCLFELTKSQIANFNHKACRTDPDAATVNISNVSNTTNMFGNSRKRPSTGAAQGAYAALHPAIWEALKLPKPPAPSKKQQKAKTWAKVLQPDSNESFSDSGKTQDSSRPRMHNDPGLTDRRWPKVCLPQADTREVRTTLEDLAAVKDKKIDHDRLWPKTKSSLEFLFSRKKGEMRVVKLPSRA</sequence>
<reference evidence="2" key="1">
    <citation type="journal article" date="2020" name="Stud. Mycol.">
        <title>101 Dothideomycetes genomes: a test case for predicting lifestyles and emergence of pathogens.</title>
        <authorList>
            <person name="Haridas S."/>
            <person name="Albert R."/>
            <person name="Binder M."/>
            <person name="Bloem J."/>
            <person name="Labutti K."/>
            <person name="Salamov A."/>
            <person name="Andreopoulos B."/>
            <person name="Baker S."/>
            <person name="Barry K."/>
            <person name="Bills G."/>
            <person name="Bluhm B."/>
            <person name="Cannon C."/>
            <person name="Castanera R."/>
            <person name="Culley D."/>
            <person name="Daum C."/>
            <person name="Ezra D."/>
            <person name="Gonzalez J."/>
            <person name="Henrissat B."/>
            <person name="Kuo A."/>
            <person name="Liang C."/>
            <person name="Lipzen A."/>
            <person name="Lutzoni F."/>
            <person name="Magnuson J."/>
            <person name="Mondo S."/>
            <person name="Nolan M."/>
            <person name="Ohm R."/>
            <person name="Pangilinan J."/>
            <person name="Park H.-J."/>
            <person name="Ramirez L."/>
            <person name="Alfaro M."/>
            <person name="Sun H."/>
            <person name="Tritt A."/>
            <person name="Yoshinaga Y."/>
            <person name="Zwiers L.-H."/>
            <person name="Turgeon B."/>
            <person name="Goodwin S."/>
            <person name="Spatafora J."/>
            <person name="Crous P."/>
            <person name="Grigoriev I."/>
        </authorList>
    </citation>
    <scope>NUCLEOTIDE SEQUENCE</scope>
    <source>
        <strain evidence="2">CBS 161.51</strain>
    </source>
</reference>
<evidence type="ECO:0000256" key="1">
    <source>
        <dbReference type="SAM" id="MobiDB-lite"/>
    </source>
</evidence>
<dbReference type="OrthoDB" id="3766216at2759"/>
<feature type="region of interest" description="Disordered" evidence="1">
    <location>
        <begin position="218"/>
        <end position="271"/>
    </location>
</feature>
<organism evidence="2 3">
    <name type="scientific">Clathrospora elynae</name>
    <dbReference type="NCBI Taxonomy" id="706981"/>
    <lineage>
        <taxon>Eukaryota</taxon>
        <taxon>Fungi</taxon>
        <taxon>Dikarya</taxon>
        <taxon>Ascomycota</taxon>
        <taxon>Pezizomycotina</taxon>
        <taxon>Dothideomycetes</taxon>
        <taxon>Pleosporomycetidae</taxon>
        <taxon>Pleosporales</taxon>
        <taxon>Diademaceae</taxon>
        <taxon>Clathrospora</taxon>
    </lineage>
</organism>
<dbReference type="AlphaFoldDB" id="A0A6A5T0Z4"/>
<name>A0A6A5T0Z4_9PLEO</name>
<proteinExistence type="predicted"/>
<feature type="compositionally biased region" description="Basic and acidic residues" evidence="1">
    <location>
        <begin position="254"/>
        <end position="271"/>
    </location>
</feature>
<evidence type="ECO:0000313" key="3">
    <source>
        <dbReference type="Proteomes" id="UP000800038"/>
    </source>
</evidence>
<dbReference type="Proteomes" id="UP000800038">
    <property type="component" value="Unassembled WGS sequence"/>
</dbReference>
<dbReference type="EMBL" id="ML976006">
    <property type="protein sequence ID" value="KAF1945900.1"/>
    <property type="molecule type" value="Genomic_DNA"/>
</dbReference>
<keyword evidence="3" id="KW-1185">Reference proteome</keyword>
<evidence type="ECO:0000313" key="2">
    <source>
        <dbReference type="EMBL" id="KAF1945900.1"/>
    </source>
</evidence>
<protein>
    <submittedName>
        <fullName evidence="2">Uncharacterized protein</fullName>
    </submittedName>
</protein>
<feature type="compositionally biased region" description="Polar residues" evidence="1">
    <location>
        <begin position="240"/>
        <end position="253"/>
    </location>
</feature>